<feature type="domain" description="Alpha/beta hydrolase fold-3" evidence="4">
    <location>
        <begin position="118"/>
        <end position="332"/>
    </location>
</feature>
<feature type="active site" evidence="3">
    <location>
        <position position="200"/>
    </location>
</feature>
<dbReference type="Pfam" id="PF07859">
    <property type="entry name" value="Abhydrolase_3"/>
    <property type="match status" value="1"/>
</dbReference>
<dbReference type="PANTHER" id="PTHR48081">
    <property type="entry name" value="AB HYDROLASE SUPERFAMILY PROTEIN C4A8.06C"/>
    <property type="match status" value="1"/>
</dbReference>
<gene>
    <name evidence="5" type="ORF">DDE83_003495</name>
</gene>
<keyword evidence="6" id="KW-1185">Reference proteome</keyword>
<name>A0A364N768_STELY</name>
<evidence type="ECO:0000313" key="5">
    <source>
        <dbReference type="EMBL" id="RAR13110.1"/>
    </source>
</evidence>
<dbReference type="AlphaFoldDB" id="A0A364N768"/>
<dbReference type="GO" id="GO:0016787">
    <property type="term" value="F:hydrolase activity"/>
    <property type="evidence" value="ECO:0007669"/>
    <property type="project" value="UniProtKB-KW"/>
</dbReference>
<proteinExistence type="inferred from homology"/>
<dbReference type="EMBL" id="QGDH01000040">
    <property type="protein sequence ID" value="RAR13110.1"/>
    <property type="molecule type" value="Genomic_DNA"/>
</dbReference>
<dbReference type="Proteomes" id="UP000249619">
    <property type="component" value="Unassembled WGS sequence"/>
</dbReference>
<dbReference type="STRING" id="183478.A0A364N768"/>
<dbReference type="InterPro" id="IPR028944">
    <property type="entry name" value="PRTase_ComF-like"/>
</dbReference>
<sequence length="1163" mass="130120">MADNDLSVDEMNHGVVGFSSMALLLGRAFTTAIAQLVTYPFRIVRSPLLFYDVVNAVIRCTLKHITIAHSRYLMPSTSESYYKFCRRTKVPSQTVHVQVGDRKVAAHWLGNPEAETAILYFHGGGYTQPVRPTWFKYLTRLIQDVQRGENGKSVAVLMLAYTLAPEATYPTQLREAVSLLSYILTDTGRSPGNIILSGDSAGGNLALALISHMLHPHPDVHVINLQRPLGGALLYSPWVSFRTDYPSFSNEKLDIMAPIALRKWSAMFLGKANTVDREADPGHVTGDAWTEATLNTPQWWEGVHRVVGNMFVWYGGYEVLADAVRAWKQNLNEGWIGGGGGADGVTFLEAPKEAHVAPISDFIARGEGSKSESQIAIEEWVRGLLPSSMVRDVFSLHNIVGGDDVKFPFSPRDYQRYIFGDDRLAHRFGTDLARAFISTISNPTDDFAVAVLSEQVPTATHSLRNHFVACLNRHRIANNATPALKIDFHDVGVNAKARSGPQATRTSVYHIDTERLQSRTLIVLADIRTSQDREDRIRSSFSVRGITTVFAYLASLDSSTTTAALSGFLSSVVSPTMKEMEKIAQSSSFVMNECFVKFVLERDDVEFCQFIRRQDDHFARLLLDHAINSHYHDDDDHEINLKMSSLHVIPQQILNHDHSQDLAFVFYIASIRRQFSLIMKAVCEDRRRNQMHRPPQAFGIDRYMQKNFVLDKRSLRTAYNIPSNKSSDAGWTCDGESGVSEPQSDASSAYVQELNINPIKGYSLHVVVATLVIIFLFETPLRLPYFLALFFAIPSLHMMFTPVPSTKFPYSHIEGPEDSDCQSVASSDQEEALYRRSSDISDSSSTSRASSPVSQATPWFTSFIPWTMEGKKNLFTDYTEARYRPYRTYHEAFSDTIPRVAKSTFECAYSILRFQLRFRAFLIIVQNTCTFVTRREVNAEEYLDEIVGFYVDWVVGIGGILWLVVRMMLENAVRGLRALDVDGGIPSAKRKARLTAAPIPFRSTQQPLCMPEYSPLCAGYSRAKSNPENWITESSTYIWTPGQNGDTKACHPGRRAPRQSLSKLEPGFPDHHAPAPIATARAGGYIQLTFGGNGHSRGNFGGVEMEDAGRLMPDFLMQENGFSEESFAWPPDEKVTTPPLFMDQGNWQAVRLADPSAWSQAGI</sequence>
<protein>
    <submittedName>
        <fullName evidence="5">Alpha beta hydrolase fold domain-containing protein</fullName>
    </submittedName>
</protein>
<keyword evidence="2 5" id="KW-0378">Hydrolase</keyword>
<dbReference type="SUPFAM" id="SSF53474">
    <property type="entry name" value="alpha/beta-Hydrolases"/>
    <property type="match status" value="1"/>
</dbReference>
<dbReference type="InterPro" id="IPR013094">
    <property type="entry name" value="AB_hydrolase_3"/>
</dbReference>
<evidence type="ECO:0000256" key="1">
    <source>
        <dbReference type="ARBA" id="ARBA00010515"/>
    </source>
</evidence>
<dbReference type="PANTHER" id="PTHR48081:SF31">
    <property type="entry name" value="STERYL ACETYL HYDROLASE MUG81-RELATED"/>
    <property type="match status" value="1"/>
</dbReference>
<evidence type="ECO:0000256" key="3">
    <source>
        <dbReference type="PROSITE-ProRule" id="PRU10038"/>
    </source>
</evidence>
<evidence type="ECO:0000256" key="2">
    <source>
        <dbReference type="ARBA" id="ARBA00022801"/>
    </source>
</evidence>
<evidence type="ECO:0000313" key="6">
    <source>
        <dbReference type="Proteomes" id="UP000249619"/>
    </source>
</evidence>
<dbReference type="Pfam" id="PF15610">
    <property type="entry name" value="PRTase_3"/>
    <property type="match status" value="1"/>
</dbReference>
<organism evidence="5 6">
    <name type="scientific">Stemphylium lycopersici</name>
    <name type="common">Tomato gray leaf spot disease fungus</name>
    <name type="synonym">Thyrospora lycopersici</name>
    <dbReference type="NCBI Taxonomy" id="183478"/>
    <lineage>
        <taxon>Eukaryota</taxon>
        <taxon>Fungi</taxon>
        <taxon>Dikarya</taxon>
        <taxon>Ascomycota</taxon>
        <taxon>Pezizomycotina</taxon>
        <taxon>Dothideomycetes</taxon>
        <taxon>Pleosporomycetidae</taxon>
        <taxon>Pleosporales</taxon>
        <taxon>Pleosporineae</taxon>
        <taxon>Pleosporaceae</taxon>
        <taxon>Stemphylium</taxon>
    </lineage>
</organism>
<accession>A0A364N768</accession>
<dbReference type="PROSITE" id="PS01174">
    <property type="entry name" value="LIPASE_GDXG_SER"/>
    <property type="match status" value="1"/>
</dbReference>
<dbReference type="InterPro" id="IPR029058">
    <property type="entry name" value="AB_hydrolase_fold"/>
</dbReference>
<comment type="caution">
    <text evidence="5">The sequence shown here is derived from an EMBL/GenBank/DDBJ whole genome shotgun (WGS) entry which is preliminary data.</text>
</comment>
<dbReference type="InterPro" id="IPR050300">
    <property type="entry name" value="GDXG_lipolytic_enzyme"/>
</dbReference>
<dbReference type="InterPro" id="IPR033140">
    <property type="entry name" value="Lipase_GDXG_put_SER_AS"/>
</dbReference>
<comment type="similarity">
    <text evidence="1">Belongs to the 'GDXG' lipolytic enzyme family.</text>
</comment>
<evidence type="ECO:0000259" key="4">
    <source>
        <dbReference type="Pfam" id="PF07859"/>
    </source>
</evidence>
<reference evidence="6" key="1">
    <citation type="submission" date="2018-05" db="EMBL/GenBank/DDBJ databases">
        <title>Draft genome sequence of Stemphylium lycopersici strain CIDEFI 213.</title>
        <authorList>
            <person name="Medina R."/>
            <person name="Franco M.E.E."/>
            <person name="Lucentini C.G."/>
            <person name="Saparrat M.C.N."/>
            <person name="Balatti P.A."/>
        </authorList>
    </citation>
    <scope>NUCLEOTIDE SEQUENCE [LARGE SCALE GENOMIC DNA]</scope>
    <source>
        <strain evidence="6">CIDEFI 213</strain>
    </source>
</reference>
<dbReference type="Gene3D" id="3.40.50.1820">
    <property type="entry name" value="alpha/beta hydrolase"/>
    <property type="match status" value="1"/>
</dbReference>